<evidence type="ECO:0000259" key="2">
    <source>
        <dbReference type="Pfam" id="PF16036"/>
    </source>
</evidence>
<dbReference type="Pfam" id="PF16036">
    <property type="entry name" value="Chalcone_3"/>
    <property type="match status" value="1"/>
</dbReference>
<dbReference type="RefSeq" id="WP_011938502.1">
    <property type="nucleotide sequence ID" value="NC_009483.1"/>
</dbReference>
<name>A5GED7_GEOUR</name>
<protein>
    <recommendedName>
        <fullName evidence="2">Chalcone isomerase domain-containing protein</fullName>
    </recommendedName>
</protein>
<dbReference type="EMBL" id="CP000698">
    <property type="protein sequence ID" value="ABQ25792.1"/>
    <property type="molecule type" value="Genomic_DNA"/>
</dbReference>
<feature type="chain" id="PRO_5002683444" description="Chalcone isomerase domain-containing protein" evidence="1">
    <location>
        <begin position="20"/>
        <end position="185"/>
    </location>
</feature>
<dbReference type="InterPro" id="IPR016087">
    <property type="entry name" value="Chalcone_isomerase"/>
</dbReference>
<keyword evidence="4" id="KW-1185">Reference proteome</keyword>
<dbReference type="OrthoDB" id="9795336at2"/>
<feature type="signal peptide" evidence="1">
    <location>
        <begin position="1"/>
        <end position="19"/>
    </location>
</feature>
<dbReference type="GO" id="GO:0016872">
    <property type="term" value="F:intramolecular lyase activity"/>
    <property type="evidence" value="ECO:0007669"/>
    <property type="project" value="InterPro"/>
</dbReference>
<dbReference type="Proteomes" id="UP000006695">
    <property type="component" value="Chromosome"/>
</dbReference>
<evidence type="ECO:0000256" key="1">
    <source>
        <dbReference type="SAM" id="SignalP"/>
    </source>
</evidence>
<gene>
    <name evidence="3" type="ordered locus">Gura_1596</name>
</gene>
<dbReference type="Gene3D" id="3.50.70.10">
    <property type="match status" value="1"/>
</dbReference>
<feature type="domain" description="Chalcone isomerase" evidence="2">
    <location>
        <begin position="19"/>
        <end position="182"/>
    </location>
</feature>
<evidence type="ECO:0000313" key="4">
    <source>
        <dbReference type="Proteomes" id="UP000006695"/>
    </source>
</evidence>
<dbReference type="STRING" id="351605.Gura_1596"/>
<organism evidence="3 4">
    <name type="scientific">Geotalea uraniireducens (strain Rf4)</name>
    <name type="common">Geobacter uraniireducens</name>
    <dbReference type="NCBI Taxonomy" id="351605"/>
    <lineage>
        <taxon>Bacteria</taxon>
        <taxon>Pseudomonadati</taxon>
        <taxon>Thermodesulfobacteriota</taxon>
        <taxon>Desulfuromonadia</taxon>
        <taxon>Geobacterales</taxon>
        <taxon>Geobacteraceae</taxon>
        <taxon>Geotalea</taxon>
    </lineage>
</organism>
<sequence length="185" mass="19812">MRKLVVVLLLMLAAVNAHALEVAGVHLETAVIVNNHPLKLNGYGIRKKFFVKVYIGSLYTAKAVAKADEALSEPGDKLIRMNFLHSKVDKGKITEAFSEGFAANSPQLAGSAEVKKFLAFFTSDFSKGDTVDLSLGSDGRVVAVHNGKVLGTITSKRLAKGILAIYLGEKPADEALKKGMLGRES</sequence>
<accession>A5GED7</accession>
<evidence type="ECO:0000313" key="3">
    <source>
        <dbReference type="EMBL" id="ABQ25792.1"/>
    </source>
</evidence>
<dbReference type="InterPro" id="IPR016088">
    <property type="entry name" value="Chalcone_isomerase_3-sand"/>
</dbReference>
<keyword evidence="1" id="KW-0732">Signal</keyword>
<dbReference type="InterPro" id="IPR036298">
    <property type="entry name" value="Chalcone_isomerase_sf"/>
</dbReference>
<dbReference type="SUPFAM" id="SSF54626">
    <property type="entry name" value="Chalcone isomerase"/>
    <property type="match status" value="1"/>
</dbReference>
<proteinExistence type="predicted"/>
<dbReference type="KEGG" id="gur:Gura_1596"/>
<dbReference type="AlphaFoldDB" id="A5GED7"/>
<reference evidence="3 4" key="1">
    <citation type="submission" date="2007-05" db="EMBL/GenBank/DDBJ databases">
        <title>Complete sequence of Geobacter uraniireducens Rf4.</title>
        <authorList>
            <consortium name="US DOE Joint Genome Institute"/>
            <person name="Copeland A."/>
            <person name="Lucas S."/>
            <person name="Lapidus A."/>
            <person name="Barry K."/>
            <person name="Detter J.C."/>
            <person name="Glavina del Rio T."/>
            <person name="Hammon N."/>
            <person name="Israni S."/>
            <person name="Dalin E."/>
            <person name="Tice H."/>
            <person name="Pitluck S."/>
            <person name="Chertkov O."/>
            <person name="Brettin T."/>
            <person name="Bruce D."/>
            <person name="Han C."/>
            <person name="Schmutz J."/>
            <person name="Larimer F."/>
            <person name="Land M."/>
            <person name="Hauser L."/>
            <person name="Kyrpides N."/>
            <person name="Mikhailova N."/>
            <person name="Shelobolina E."/>
            <person name="Aklujkar M."/>
            <person name="Lovley D."/>
            <person name="Richardson P."/>
        </authorList>
    </citation>
    <scope>NUCLEOTIDE SEQUENCE [LARGE SCALE GENOMIC DNA]</scope>
    <source>
        <strain evidence="3 4">Rf4</strain>
    </source>
</reference>
<dbReference type="HOGENOM" id="CLU_102167_0_0_7"/>